<dbReference type="Pfam" id="PF02752">
    <property type="entry name" value="Arrestin_C"/>
    <property type="match status" value="1"/>
</dbReference>
<evidence type="ECO:0000313" key="4">
    <source>
        <dbReference type="WBParaSite" id="ACRNAN_scaffold5764.g16980.t1"/>
    </source>
</evidence>
<evidence type="ECO:0000259" key="2">
    <source>
        <dbReference type="SMART" id="SM01017"/>
    </source>
</evidence>
<dbReference type="Pfam" id="PF00339">
    <property type="entry name" value="Arrestin_N"/>
    <property type="match status" value="1"/>
</dbReference>
<accession>A0A914E6G9</accession>
<organism evidence="3 4">
    <name type="scientific">Acrobeloides nanus</name>
    <dbReference type="NCBI Taxonomy" id="290746"/>
    <lineage>
        <taxon>Eukaryota</taxon>
        <taxon>Metazoa</taxon>
        <taxon>Ecdysozoa</taxon>
        <taxon>Nematoda</taxon>
        <taxon>Chromadorea</taxon>
        <taxon>Rhabditida</taxon>
        <taxon>Tylenchina</taxon>
        <taxon>Cephalobomorpha</taxon>
        <taxon>Cephaloboidea</taxon>
        <taxon>Cephalobidae</taxon>
        <taxon>Acrobeloides</taxon>
    </lineage>
</organism>
<dbReference type="InterPro" id="IPR014756">
    <property type="entry name" value="Ig_E-set"/>
</dbReference>
<dbReference type="PANTHER" id="PTHR11188">
    <property type="entry name" value="ARRESTIN DOMAIN CONTAINING PROTEIN"/>
    <property type="match status" value="1"/>
</dbReference>
<dbReference type="GO" id="GO:0015031">
    <property type="term" value="P:protein transport"/>
    <property type="evidence" value="ECO:0007669"/>
    <property type="project" value="TreeGrafter"/>
</dbReference>
<proteinExistence type="inferred from homology"/>
<dbReference type="GO" id="GO:0005737">
    <property type="term" value="C:cytoplasm"/>
    <property type="evidence" value="ECO:0007669"/>
    <property type="project" value="TreeGrafter"/>
</dbReference>
<dbReference type="SUPFAM" id="SSF81296">
    <property type="entry name" value="E set domains"/>
    <property type="match status" value="2"/>
</dbReference>
<sequence length="389" mass="43121">MHFHLHRFSPIPKTVKINIHLDNEKEAFNPGDTVNGVATIVIDEDVEAKSIDLLIKGTAVCQISLTEFDDCNGLDVYINMKIRLWDGNKHGHNLTQGTYNYPFSFKVPRSSISSYDGPFCTVSYYIKVIIDRDGLFHWDNKKKLELKVVDALDLNELENIVAKPVTKFIDQTLTTGDNYGMLDASIKLPKTGYTSGETLMAKINMKNTLGKEISEVELVLVEVITLTADSNGTYYCKKSIGTKPNKIEIKRTEKNVAKVNKSVKIAPYESLSKAISLKIPDNLVPTSTSSPIMHIEYKLVVKITIGALISKDTVVQNEIPITIGTFPILSKISLKGLPPINGNPNIGLARSVDGLNSPSVDGLHKFTLEIDDKRIPRSASANMLEKYNI</sequence>
<dbReference type="InterPro" id="IPR011022">
    <property type="entry name" value="Arrestin_C-like"/>
</dbReference>
<dbReference type="InterPro" id="IPR050357">
    <property type="entry name" value="Arrestin_domain-protein"/>
</dbReference>
<dbReference type="Proteomes" id="UP000887540">
    <property type="component" value="Unplaced"/>
</dbReference>
<dbReference type="WBParaSite" id="ACRNAN_scaffold5764.g16980.t1">
    <property type="protein sequence ID" value="ACRNAN_scaffold5764.g16980.t1"/>
    <property type="gene ID" value="ACRNAN_scaffold5764.g16980"/>
</dbReference>
<dbReference type="AlphaFoldDB" id="A0A914E6G9"/>
<dbReference type="SMART" id="SM01017">
    <property type="entry name" value="Arrestin_C"/>
    <property type="match status" value="1"/>
</dbReference>
<comment type="similarity">
    <text evidence="1">Belongs to the arrestin family.</text>
</comment>
<feature type="domain" description="Arrestin C-terminal-like" evidence="2">
    <location>
        <begin position="178"/>
        <end position="328"/>
    </location>
</feature>
<reference evidence="4" key="1">
    <citation type="submission" date="2022-11" db="UniProtKB">
        <authorList>
            <consortium name="WormBaseParasite"/>
        </authorList>
    </citation>
    <scope>IDENTIFICATION</scope>
</reference>
<protein>
    <submittedName>
        <fullName evidence="4">Arrestin C-terminal-like domain-containing protein</fullName>
    </submittedName>
</protein>
<keyword evidence="3" id="KW-1185">Reference proteome</keyword>
<dbReference type="InterPro" id="IPR014752">
    <property type="entry name" value="Arrestin-like_C"/>
</dbReference>
<name>A0A914E6G9_9BILA</name>
<dbReference type="PANTHER" id="PTHR11188:SF176">
    <property type="entry name" value="ARRESTIN DOMAIN-CONTAINING PROTEIN 1"/>
    <property type="match status" value="1"/>
</dbReference>
<dbReference type="Gene3D" id="2.60.40.640">
    <property type="match status" value="2"/>
</dbReference>
<dbReference type="InterPro" id="IPR011021">
    <property type="entry name" value="Arrestin-like_N"/>
</dbReference>
<evidence type="ECO:0000313" key="3">
    <source>
        <dbReference type="Proteomes" id="UP000887540"/>
    </source>
</evidence>
<evidence type="ECO:0000256" key="1">
    <source>
        <dbReference type="ARBA" id="ARBA00005298"/>
    </source>
</evidence>